<sequence length="186" mass="20838">MAGAECLIDYSENSNKRKDPLSRTSSSSSNSGAKFPRVSRPSSGKGDRRPPTRDSPQPRNNKQWNFKPRPLISYFLCKEPHRVADCPHQVVISVICITNVKTPLPHTIVEKAKEEPTQMGSICFLSVLQAQLEKMEKEPQRGLTYVEVLLNEKSTKAMVDMGASNTFITSREAKRCGLKVDKDFGR</sequence>
<evidence type="ECO:0000313" key="3">
    <source>
        <dbReference type="Proteomes" id="UP000026915"/>
    </source>
</evidence>
<dbReference type="Gene3D" id="2.40.70.10">
    <property type="entry name" value="Acid Proteases"/>
    <property type="match status" value="1"/>
</dbReference>
<dbReference type="AlphaFoldDB" id="A0A061F9P2"/>
<name>A0A061F9P2_THECC</name>
<evidence type="ECO:0000313" key="2">
    <source>
        <dbReference type="EMBL" id="EOY14075.1"/>
    </source>
</evidence>
<organism evidence="2 3">
    <name type="scientific">Theobroma cacao</name>
    <name type="common">Cacao</name>
    <name type="synonym">Cocoa</name>
    <dbReference type="NCBI Taxonomy" id="3641"/>
    <lineage>
        <taxon>Eukaryota</taxon>
        <taxon>Viridiplantae</taxon>
        <taxon>Streptophyta</taxon>
        <taxon>Embryophyta</taxon>
        <taxon>Tracheophyta</taxon>
        <taxon>Spermatophyta</taxon>
        <taxon>Magnoliopsida</taxon>
        <taxon>eudicotyledons</taxon>
        <taxon>Gunneridae</taxon>
        <taxon>Pentapetalae</taxon>
        <taxon>rosids</taxon>
        <taxon>malvids</taxon>
        <taxon>Malvales</taxon>
        <taxon>Malvaceae</taxon>
        <taxon>Byttnerioideae</taxon>
        <taxon>Theobroma</taxon>
    </lineage>
</organism>
<evidence type="ECO:0000256" key="1">
    <source>
        <dbReference type="SAM" id="MobiDB-lite"/>
    </source>
</evidence>
<gene>
    <name evidence="2" type="ORF">TCM_033268</name>
</gene>
<feature type="region of interest" description="Disordered" evidence="1">
    <location>
        <begin position="1"/>
        <end position="65"/>
    </location>
</feature>
<proteinExistence type="predicted"/>
<dbReference type="InterPro" id="IPR021109">
    <property type="entry name" value="Peptidase_aspartic_dom_sf"/>
</dbReference>
<dbReference type="HOGENOM" id="CLU_1456932_0_0_1"/>
<dbReference type="Proteomes" id="UP000026915">
    <property type="component" value="Chromosome 7"/>
</dbReference>
<dbReference type="EMBL" id="CM001885">
    <property type="protein sequence ID" value="EOY14075.1"/>
    <property type="molecule type" value="Genomic_DNA"/>
</dbReference>
<dbReference type="Pfam" id="PF13975">
    <property type="entry name" value="gag-asp_proteas"/>
    <property type="match status" value="1"/>
</dbReference>
<feature type="compositionally biased region" description="Low complexity" evidence="1">
    <location>
        <begin position="22"/>
        <end position="31"/>
    </location>
</feature>
<dbReference type="eggNOG" id="ENOG502SY7C">
    <property type="taxonomic scope" value="Eukaryota"/>
</dbReference>
<reference evidence="2 3" key="1">
    <citation type="journal article" date="2013" name="Genome Biol.">
        <title>The genome sequence of the most widely cultivated cacao type and its use to identify candidate genes regulating pod color.</title>
        <authorList>
            <person name="Motamayor J.C."/>
            <person name="Mockaitis K."/>
            <person name="Schmutz J."/>
            <person name="Haiminen N."/>
            <person name="Iii D.L."/>
            <person name="Cornejo O."/>
            <person name="Findley S.D."/>
            <person name="Zheng P."/>
            <person name="Utro F."/>
            <person name="Royaert S."/>
            <person name="Saski C."/>
            <person name="Jenkins J."/>
            <person name="Podicheti R."/>
            <person name="Zhao M."/>
            <person name="Scheffler B.E."/>
            <person name="Stack J.C."/>
            <person name="Feltus F.A."/>
            <person name="Mustiga G.M."/>
            <person name="Amores F."/>
            <person name="Phillips W."/>
            <person name="Marelli J.P."/>
            <person name="May G.D."/>
            <person name="Shapiro H."/>
            <person name="Ma J."/>
            <person name="Bustamante C.D."/>
            <person name="Schnell R.J."/>
            <person name="Main D."/>
            <person name="Gilbert D."/>
            <person name="Parida L."/>
            <person name="Kuhn D.N."/>
        </authorList>
    </citation>
    <scope>NUCLEOTIDE SEQUENCE [LARGE SCALE GENOMIC DNA]</scope>
    <source>
        <strain evidence="3">cv. Matina 1-6</strain>
    </source>
</reference>
<accession>A0A061F9P2</accession>
<keyword evidence="3" id="KW-1185">Reference proteome</keyword>
<protein>
    <submittedName>
        <fullName evidence="2">Uncharacterized protein</fullName>
    </submittedName>
</protein>
<dbReference type="SUPFAM" id="SSF50630">
    <property type="entry name" value="Acid proteases"/>
    <property type="match status" value="1"/>
</dbReference>
<feature type="compositionally biased region" description="Polar residues" evidence="1">
    <location>
        <begin position="54"/>
        <end position="64"/>
    </location>
</feature>
<dbReference type="InParanoid" id="A0A061F9P2"/>
<dbReference type="OMA" id="VICITNV"/>
<dbReference type="Gramene" id="EOY14075">
    <property type="protein sequence ID" value="EOY14075"/>
    <property type="gene ID" value="TCM_033268"/>
</dbReference>